<dbReference type="PROSITE" id="PS50234">
    <property type="entry name" value="VWFA"/>
    <property type="match status" value="1"/>
</dbReference>
<dbReference type="EMBL" id="SLWS01000011">
    <property type="protein sequence ID" value="TCO52950.1"/>
    <property type="molecule type" value="Genomic_DNA"/>
</dbReference>
<name>A0A4V2S5P5_9PSEU</name>
<keyword evidence="2" id="KW-0472">Membrane</keyword>
<evidence type="ECO:0000256" key="1">
    <source>
        <dbReference type="SAM" id="MobiDB-lite"/>
    </source>
</evidence>
<accession>A0A4V2S5P5</accession>
<dbReference type="CDD" id="cd00198">
    <property type="entry name" value="vWFA"/>
    <property type="match status" value="1"/>
</dbReference>
<keyword evidence="5" id="KW-1185">Reference proteome</keyword>
<evidence type="ECO:0000313" key="4">
    <source>
        <dbReference type="EMBL" id="TCO52950.1"/>
    </source>
</evidence>
<organism evidence="4 5">
    <name type="scientific">Actinocrispum wychmicini</name>
    <dbReference type="NCBI Taxonomy" id="1213861"/>
    <lineage>
        <taxon>Bacteria</taxon>
        <taxon>Bacillati</taxon>
        <taxon>Actinomycetota</taxon>
        <taxon>Actinomycetes</taxon>
        <taxon>Pseudonocardiales</taxon>
        <taxon>Pseudonocardiaceae</taxon>
        <taxon>Actinocrispum</taxon>
    </lineage>
</organism>
<dbReference type="SMART" id="SM00327">
    <property type="entry name" value="VWA"/>
    <property type="match status" value="1"/>
</dbReference>
<sequence>MHGQMTSLCQGASYGADKSVEWMPVNVRLSGFLTPLAATLVMCAGPWAAKAYQEPPPVVRPATIVILVDESGSISNADLVREREAAATIALGEYAPRSTISVVGFGSSDGPGQSAVDVVCPPVTVTTAEDQQRLADCTGNLRKRGPGQGQGTDHAAALRQAMSYMGDAKPDGPRMIFLLTDGELDVSGSPAYGPDNVGNQRNAAAWTVVDDTLNRARAAQTQVWPLGFGTVNKAALDRFAEGGFAGACGPKAPKPAAVVVSSAADVDQQLLRAYSAARCAGTSDLQQRRLSPGSTESMTVDIPSIATDGSIVVVKHDPGIAVSFKDPHGVEVPKSGARDGSTFQGSGQNGPVEALRIVNPTPGKWTVTLTSFPAMTAVDVTAVVIWQGAVRAVLTVDPPSPQPGQTVTVSLKLQTRNQVVTDQLSTLDFTVTMAGAPVAVADDGRQPDRQAGDGIYTGVAQAPATGASVQFTGTVTGVGVSGDTRTYDAALSTSQTQVRAQIKVDAATTVEPGKAVQGTVTVTSALGRAVKLRLQVTDPGPGTKVSVPGEDTILDVPPTGNTDFAFRLLFAPDTGRGPNTMVLKVVQDADDSQVLTLYPFTVDVDYPPPVWLYVAVPTALALAAVLWLARRSYRRARDVRGLAVYLYENGRPRGDIAAPEKAATSFSFAVRTGENTPPYLDEPVSRADPDRYELRRVGGRLTVLGVHIGRSELLVGSRVPIASELEIEVHDERATAVPAFAEPGHDESPDPVPPNS</sequence>
<dbReference type="InterPro" id="IPR002035">
    <property type="entry name" value="VWF_A"/>
</dbReference>
<dbReference type="Pfam" id="PF13519">
    <property type="entry name" value="VWA_2"/>
    <property type="match status" value="1"/>
</dbReference>
<reference evidence="4 5" key="1">
    <citation type="submission" date="2019-03" db="EMBL/GenBank/DDBJ databases">
        <title>Genomic Encyclopedia of Type Strains, Phase IV (KMG-IV): sequencing the most valuable type-strain genomes for metagenomic binning, comparative biology and taxonomic classification.</title>
        <authorList>
            <person name="Goeker M."/>
        </authorList>
    </citation>
    <scope>NUCLEOTIDE SEQUENCE [LARGE SCALE GENOMIC DNA]</scope>
    <source>
        <strain evidence="4 5">DSM 45934</strain>
    </source>
</reference>
<proteinExistence type="predicted"/>
<dbReference type="InterPro" id="IPR036465">
    <property type="entry name" value="vWFA_dom_sf"/>
</dbReference>
<evidence type="ECO:0000313" key="5">
    <source>
        <dbReference type="Proteomes" id="UP000295680"/>
    </source>
</evidence>
<keyword evidence="2" id="KW-0812">Transmembrane</keyword>
<protein>
    <submittedName>
        <fullName evidence="4">von Willebrand factor type A domain-containing protein</fullName>
    </submittedName>
</protein>
<feature type="region of interest" description="Disordered" evidence="1">
    <location>
        <begin position="737"/>
        <end position="756"/>
    </location>
</feature>
<dbReference type="AlphaFoldDB" id="A0A4V2S5P5"/>
<keyword evidence="2" id="KW-1133">Transmembrane helix</keyword>
<comment type="caution">
    <text evidence="4">The sequence shown here is derived from an EMBL/GenBank/DDBJ whole genome shotgun (WGS) entry which is preliminary data.</text>
</comment>
<feature type="domain" description="VWFA" evidence="3">
    <location>
        <begin position="63"/>
        <end position="274"/>
    </location>
</feature>
<gene>
    <name evidence="4" type="ORF">EV192_111144</name>
</gene>
<dbReference type="Proteomes" id="UP000295680">
    <property type="component" value="Unassembled WGS sequence"/>
</dbReference>
<dbReference type="Gene3D" id="3.40.50.410">
    <property type="entry name" value="von Willebrand factor, type A domain"/>
    <property type="match status" value="1"/>
</dbReference>
<dbReference type="SUPFAM" id="SSF53300">
    <property type="entry name" value="vWA-like"/>
    <property type="match status" value="1"/>
</dbReference>
<feature type="transmembrane region" description="Helical" evidence="2">
    <location>
        <begin position="610"/>
        <end position="629"/>
    </location>
</feature>
<evidence type="ECO:0000256" key="2">
    <source>
        <dbReference type="SAM" id="Phobius"/>
    </source>
</evidence>
<dbReference type="NCBIfam" id="NF041940">
    <property type="entry name" value="choice_anch_X"/>
    <property type="match status" value="1"/>
</dbReference>
<evidence type="ECO:0000259" key="3">
    <source>
        <dbReference type="PROSITE" id="PS50234"/>
    </source>
</evidence>